<keyword evidence="2" id="KW-1185">Reference proteome</keyword>
<name>A0ABU1G9C6_9GAMM</name>
<dbReference type="EMBL" id="JARWAI010000003">
    <property type="protein sequence ID" value="MDR5874093.1"/>
    <property type="molecule type" value="Genomic_DNA"/>
</dbReference>
<evidence type="ECO:0008006" key="3">
    <source>
        <dbReference type="Google" id="ProtNLM"/>
    </source>
</evidence>
<comment type="caution">
    <text evidence="1">The sequence shown here is derived from an EMBL/GenBank/DDBJ whole genome shotgun (WGS) entry which is preliminary data.</text>
</comment>
<organism evidence="1 2">
    <name type="scientific">Vreelandella gomseomensis</name>
    <dbReference type="NCBI Taxonomy" id="370766"/>
    <lineage>
        <taxon>Bacteria</taxon>
        <taxon>Pseudomonadati</taxon>
        <taxon>Pseudomonadota</taxon>
        <taxon>Gammaproteobacteria</taxon>
        <taxon>Oceanospirillales</taxon>
        <taxon>Halomonadaceae</taxon>
        <taxon>Vreelandella</taxon>
    </lineage>
</organism>
<gene>
    <name evidence="1" type="ORF">QC815_04080</name>
</gene>
<dbReference type="Proteomes" id="UP001269267">
    <property type="component" value="Unassembled WGS sequence"/>
</dbReference>
<reference evidence="1 2" key="1">
    <citation type="submission" date="2023-04" db="EMBL/GenBank/DDBJ databases">
        <title>A long-awaited taxogenomic arrangement of the family Halomonadaceae.</title>
        <authorList>
            <person name="De La Haba R."/>
            <person name="Chuvochina M."/>
            <person name="Wittouck S."/>
            <person name="Arahal D.R."/>
            <person name="Sanchez-Porro C."/>
            <person name="Hugenholtz P."/>
            <person name="Ventosa A."/>
        </authorList>
    </citation>
    <scope>NUCLEOTIDE SEQUENCE [LARGE SCALE GENOMIC DNA]</scope>
    <source>
        <strain evidence="1 2">DSM 18042</strain>
    </source>
</reference>
<sequence>RNVVFWSSDTSFMVAILPPTLVSGIIEPLQPYWQTEGYGVPFGIEQYEEMACMLAKLKGKAIISLNDHPDIRRIFADYHIETTDIRYTVGGGKGSEAKEVLIFSWDVDAEPAGLF</sequence>
<dbReference type="InterPro" id="IPR029063">
    <property type="entry name" value="SAM-dependent_MTases_sf"/>
</dbReference>
<evidence type="ECO:0000313" key="2">
    <source>
        <dbReference type="Proteomes" id="UP001269267"/>
    </source>
</evidence>
<dbReference type="SUPFAM" id="SSF53335">
    <property type="entry name" value="S-adenosyl-L-methionine-dependent methyltransferases"/>
    <property type="match status" value="1"/>
</dbReference>
<proteinExistence type="predicted"/>
<feature type="non-terminal residue" evidence="1">
    <location>
        <position position="1"/>
    </location>
</feature>
<protein>
    <recommendedName>
        <fullName evidence="3">DNA adenine methylase</fullName>
    </recommendedName>
</protein>
<accession>A0ABU1G9C6</accession>
<evidence type="ECO:0000313" key="1">
    <source>
        <dbReference type="EMBL" id="MDR5874093.1"/>
    </source>
</evidence>
<dbReference type="Gene3D" id="3.40.50.150">
    <property type="entry name" value="Vaccinia Virus protein VP39"/>
    <property type="match status" value="1"/>
</dbReference>